<reference evidence="3" key="1">
    <citation type="submission" date="2017-09" db="EMBL/GenBank/DDBJ databases">
        <authorList>
            <person name="Varghese N."/>
            <person name="Submissions S."/>
        </authorList>
    </citation>
    <scope>NUCLEOTIDE SEQUENCE [LARGE SCALE GENOMIC DNA]</scope>
    <source>
        <strain evidence="3">DSM 29961</strain>
    </source>
</reference>
<organism evidence="2 3">
    <name type="scientific">Spirosoma fluviale</name>
    <dbReference type="NCBI Taxonomy" id="1597977"/>
    <lineage>
        <taxon>Bacteria</taxon>
        <taxon>Pseudomonadati</taxon>
        <taxon>Bacteroidota</taxon>
        <taxon>Cytophagia</taxon>
        <taxon>Cytophagales</taxon>
        <taxon>Cytophagaceae</taxon>
        <taxon>Spirosoma</taxon>
    </lineage>
</organism>
<evidence type="ECO:0008006" key="4">
    <source>
        <dbReference type="Google" id="ProtNLM"/>
    </source>
</evidence>
<dbReference type="EMBL" id="OCNH01000001">
    <property type="protein sequence ID" value="SOD78071.1"/>
    <property type="molecule type" value="Genomic_DNA"/>
</dbReference>
<keyword evidence="1" id="KW-0732">Signal</keyword>
<accession>A0A286F4C1</accession>
<name>A0A286F4C1_9BACT</name>
<feature type="chain" id="PRO_5013375544" description="Outer membrane protein beta-barrel domain-containing protein" evidence="1">
    <location>
        <begin position="46"/>
        <end position="287"/>
    </location>
</feature>
<keyword evidence="3" id="KW-1185">Reference proteome</keyword>
<dbReference type="Proteomes" id="UP000219452">
    <property type="component" value="Unassembled WGS sequence"/>
</dbReference>
<gene>
    <name evidence="2" type="ORF">SAMN06269250_0277</name>
</gene>
<evidence type="ECO:0000313" key="2">
    <source>
        <dbReference type="EMBL" id="SOD78071.1"/>
    </source>
</evidence>
<sequence length="287" mass="31253">MARQFRRSTLPTIAVYYCNNNYVFMRLKQLSIAALLLASVSTSFAQIKPFEFGIKGGGTFTHGFTKVPAQTIGSVQVPNLENKNNGIGYGYSGGIWARKNFNSFFIQAEITYNRFVLKQKTNVTLDVNANALLANALPISVRPGLLNATLNATSESILESVNVPVLFGKRWMGGKLRGYAGPNFLFVQKAQLDRTTAGVINANSSVSFPQTDIPATSASTNLLNKYEALNLEVKDFTYALELGVGYTPLPFLDIDVRYAAPVGGVYKDSNITGFLGIATVSLGFRVF</sequence>
<protein>
    <recommendedName>
        <fullName evidence="4">Outer membrane protein beta-barrel domain-containing protein</fullName>
    </recommendedName>
</protein>
<evidence type="ECO:0000256" key="1">
    <source>
        <dbReference type="SAM" id="SignalP"/>
    </source>
</evidence>
<dbReference type="AlphaFoldDB" id="A0A286F4C1"/>
<proteinExistence type="predicted"/>
<feature type="signal peptide" evidence="1">
    <location>
        <begin position="1"/>
        <end position="45"/>
    </location>
</feature>
<evidence type="ECO:0000313" key="3">
    <source>
        <dbReference type="Proteomes" id="UP000219452"/>
    </source>
</evidence>